<evidence type="ECO:0000313" key="1">
    <source>
        <dbReference type="EMBL" id="WLD58354.1"/>
    </source>
</evidence>
<protein>
    <submittedName>
        <fullName evidence="1">Uncharacterized protein</fullName>
    </submittedName>
</protein>
<name>A0AB38YG28_9GAMM</name>
<dbReference type="RefSeq" id="WP_304995640.1">
    <property type="nucleotide sequence ID" value="NZ_CP101717.1"/>
</dbReference>
<dbReference type="EMBL" id="CP101717">
    <property type="protein sequence ID" value="WLD58354.1"/>
    <property type="molecule type" value="Genomic_DNA"/>
</dbReference>
<organism evidence="1">
    <name type="scientific">Salinispirillum sp. LH 10-3-1</name>
    <dbReference type="NCBI Taxonomy" id="2952525"/>
    <lineage>
        <taxon>Bacteria</taxon>
        <taxon>Pseudomonadati</taxon>
        <taxon>Pseudomonadota</taxon>
        <taxon>Gammaproteobacteria</taxon>
        <taxon>Oceanospirillales</taxon>
        <taxon>Saccharospirillaceae</taxon>
        <taxon>Salinispirillum</taxon>
    </lineage>
</organism>
<reference evidence="1" key="1">
    <citation type="submission" date="2022-07" db="EMBL/GenBank/DDBJ databases">
        <title>Complete genome sequence of Salinispirillum sp. LH10-3-1 capable of multiple carbohydrate inversion isolated from a soda lake.</title>
        <authorList>
            <person name="Liu J."/>
            <person name="Zhai Y."/>
            <person name="Zhang H."/>
            <person name="Yang H."/>
            <person name="Qu J."/>
            <person name="Li J."/>
        </authorList>
    </citation>
    <scope>NUCLEOTIDE SEQUENCE</scope>
    <source>
        <strain evidence="1">LH 10-3-1</strain>
    </source>
</reference>
<dbReference type="AlphaFoldDB" id="A0AB38YG28"/>
<proteinExistence type="predicted"/>
<sequence length="354" mass="40227">MAAFNRYQSQFALQSESTLAGWLNMAANKPELPTGYHFLPADAVAAPARRAMRPDLLPLCERSDSKYLCAQLSAIGRVIQFGEWCEQTGWSPWSPHWECVLITLWAQEALATSDFDPSSFSWMSRYWRNVQEQVPGLPTWDVFSALRGPHPLMILLERGVAAYPAIIALSEFADRLVDVPEQLSSLLVRERCRLWRCVDPSENALQLVVKAVYAVQAMRRGDFDCRRPVSAYALDLSGILQMHWSCVPEPLRTDHLIKAARDGRLPVMSQAWLAEATERRASQQFEDACRAMSQAWSVDARQITELHLNRWLEDTTVLESACWSSLLYWHQFLDTPAQVKEQDALALRGLNYGL</sequence>
<accession>A0AB38YG28</accession>
<gene>
    <name evidence="1" type="ORF">NFC81_00830</name>
</gene>